<dbReference type="AlphaFoldDB" id="A0ABD1HR89"/>
<sequence length="104" mass="11578">MNFFNYDPQEEMDEFMRSQNWVVSATQVAPSPATGSTTGGGEQSEQSPVSTGDYDISEMEATNCRKDKGRRRLMALGLGSIALRRQWPHHWQIPEVSSVLGMGL</sequence>
<keyword evidence="3" id="KW-1185">Reference proteome</keyword>
<name>A0ABD1HR89_SALDI</name>
<evidence type="ECO:0000313" key="2">
    <source>
        <dbReference type="EMBL" id="KAL1559015.1"/>
    </source>
</evidence>
<gene>
    <name evidence="2" type="ORF">AAHA92_09407</name>
</gene>
<evidence type="ECO:0000256" key="1">
    <source>
        <dbReference type="SAM" id="MobiDB-lite"/>
    </source>
</evidence>
<reference evidence="2 3" key="1">
    <citation type="submission" date="2024-06" db="EMBL/GenBank/DDBJ databases">
        <title>A chromosome level genome sequence of Diviner's sage (Salvia divinorum).</title>
        <authorList>
            <person name="Ford S.A."/>
            <person name="Ro D.-K."/>
            <person name="Ness R.W."/>
            <person name="Phillips M.A."/>
        </authorList>
    </citation>
    <scope>NUCLEOTIDE SEQUENCE [LARGE SCALE GENOMIC DNA]</scope>
    <source>
        <strain evidence="2">SAF-2024a</strain>
        <tissue evidence="2">Leaf</tissue>
    </source>
</reference>
<proteinExistence type="predicted"/>
<accession>A0ABD1HR89</accession>
<dbReference type="Proteomes" id="UP001567538">
    <property type="component" value="Unassembled WGS sequence"/>
</dbReference>
<evidence type="ECO:0000313" key="3">
    <source>
        <dbReference type="Proteomes" id="UP001567538"/>
    </source>
</evidence>
<feature type="region of interest" description="Disordered" evidence="1">
    <location>
        <begin position="26"/>
        <end position="60"/>
    </location>
</feature>
<comment type="caution">
    <text evidence="2">The sequence shown here is derived from an EMBL/GenBank/DDBJ whole genome shotgun (WGS) entry which is preliminary data.</text>
</comment>
<dbReference type="EMBL" id="JBEAFC010000004">
    <property type="protein sequence ID" value="KAL1559015.1"/>
    <property type="molecule type" value="Genomic_DNA"/>
</dbReference>
<organism evidence="2 3">
    <name type="scientific">Salvia divinorum</name>
    <name type="common">Maria pastora</name>
    <name type="synonym">Diviner's sage</name>
    <dbReference type="NCBI Taxonomy" id="28513"/>
    <lineage>
        <taxon>Eukaryota</taxon>
        <taxon>Viridiplantae</taxon>
        <taxon>Streptophyta</taxon>
        <taxon>Embryophyta</taxon>
        <taxon>Tracheophyta</taxon>
        <taxon>Spermatophyta</taxon>
        <taxon>Magnoliopsida</taxon>
        <taxon>eudicotyledons</taxon>
        <taxon>Gunneridae</taxon>
        <taxon>Pentapetalae</taxon>
        <taxon>asterids</taxon>
        <taxon>lamiids</taxon>
        <taxon>Lamiales</taxon>
        <taxon>Lamiaceae</taxon>
        <taxon>Nepetoideae</taxon>
        <taxon>Mentheae</taxon>
        <taxon>Salviinae</taxon>
        <taxon>Salvia</taxon>
        <taxon>Salvia subgen. Calosphace</taxon>
    </lineage>
</organism>
<protein>
    <submittedName>
        <fullName evidence="2">Uncharacterized protein</fullName>
    </submittedName>
</protein>